<evidence type="ECO:0000313" key="1">
    <source>
        <dbReference type="EMBL" id="CCY78170.1"/>
    </source>
</evidence>
<dbReference type="EMBL" id="CAYU010000088">
    <property type="protein sequence ID" value="CCY78170.1"/>
    <property type="molecule type" value="Genomic_DNA"/>
</dbReference>
<dbReference type="AlphaFoldDB" id="R5LGB8"/>
<sequence length="279" mass="31411">MSNLFNGLESMGLQGLENVKIYDDEPKKTDNKAEKTKTPEVTEADYLFDKTYKCPVCEKEFKAKMVRAGKTRLIGSDSDLRPKYSGIDSIKYDAIVCPYCGYASLSRFFGNLTDGQIKLITGTVTANFKGMPEYGDIYTYDEAISRLKLVLLSTIVKKGKNSEKAYTCLKLAWVYRGLSEHLAETGELTEEKEKFCKNNENEMLKNALEGFVAARQGENFPVCGMDECTLDYLIADIAVRTGRLDLAEQMISNVIVSRNSNTRLKDKARTLRDTIKARK</sequence>
<proteinExistence type="predicted"/>
<protein>
    <recommendedName>
        <fullName evidence="3">DUF2225 domain-containing protein</fullName>
    </recommendedName>
</protein>
<dbReference type="InterPro" id="IPR018708">
    <property type="entry name" value="DUF2225"/>
</dbReference>
<comment type="caution">
    <text evidence="1">The sequence shown here is derived from an EMBL/GenBank/DDBJ whole genome shotgun (WGS) entry which is preliminary data.</text>
</comment>
<dbReference type="Pfam" id="PF09986">
    <property type="entry name" value="DUF2225"/>
    <property type="match status" value="1"/>
</dbReference>
<dbReference type="Proteomes" id="UP000018300">
    <property type="component" value="Unassembled WGS sequence"/>
</dbReference>
<gene>
    <name evidence="1" type="ORF">BN569_01180</name>
</gene>
<reference evidence="1" key="1">
    <citation type="submission" date="2012-11" db="EMBL/GenBank/DDBJ databases">
        <title>Dependencies among metagenomic species, viruses, plasmids and units of genetic variation.</title>
        <authorList>
            <person name="Nielsen H.B."/>
            <person name="Almeida M."/>
            <person name="Juncker A.S."/>
            <person name="Rasmussen S."/>
            <person name="Li J."/>
            <person name="Sunagawa S."/>
            <person name="Plichta D."/>
            <person name="Gautier L."/>
            <person name="Le Chatelier E."/>
            <person name="Peletier E."/>
            <person name="Bonde I."/>
            <person name="Nielsen T."/>
            <person name="Manichanh C."/>
            <person name="Arumugam M."/>
            <person name="Batto J."/>
            <person name="Santos M.B.Q.D."/>
            <person name="Blom N."/>
            <person name="Borruel N."/>
            <person name="Burgdorf K.S."/>
            <person name="Boumezbeur F."/>
            <person name="Casellas F."/>
            <person name="Dore J."/>
            <person name="Guarner F."/>
            <person name="Hansen T."/>
            <person name="Hildebrand F."/>
            <person name="Kaas R.S."/>
            <person name="Kennedy S."/>
            <person name="Kristiansen K."/>
            <person name="Kultima J.R."/>
            <person name="Leonard P."/>
            <person name="Levenez F."/>
            <person name="Lund O."/>
            <person name="Moumen B."/>
            <person name="Le Paslier D."/>
            <person name="Pons N."/>
            <person name="Pedersen O."/>
            <person name="Prifti E."/>
            <person name="Qin J."/>
            <person name="Raes J."/>
            <person name="Tap J."/>
            <person name="Tims S."/>
            <person name="Ussery D.W."/>
            <person name="Yamada T."/>
            <person name="MetaHit consortium"/>
            <person name="Renault P."/>
            <person name="Sicheritz-Ponten T."/>
            <person name="Bork P."/>
            <person name="Wang J."/>
            <person name="Brunak S."/>
            <person name="Ehrlich S.D."/>
        </authorList>
    </citation>
    <scope>NUCLEOTIDE SEQUENCE [LARGE SCALE GENOMIC DNA]</scope>
</reference>
<accession>R5LGB8</accession>
<evidence type="ECO:0008006" key="3">
    <source>
        <dbReference type="Google" id="ProtNLM"/>
    </source>
</evidence>
<organism evidence="1 2">
    <name type="scientific">Eshraghiella crossota CAG:259</name>
    <dbReference type="NCBI Taxonomy" id="1263062"/>
    <lineage>
        <taxon>Bacteria</taxon>
        <taxon>Bacillati</taxon>
        <taxon>Bacillota</taxon>
        <taxon>Clostridia</taxon>
        <taxon>Lachnospirales</taxon>
        <taxon>Lachnospiraceae</taxon>
        <taxon>Eshraghiella</taxon>
    </lineage>
</organism>
<name>R5LGB8_9FIRM</name>
<evidence type="ECO:0000313" key="2">
    <source>
        <dbReference type="Proteomes" id="UP000018300"/>
    </source>
</evidence>